<sequence>MALPVDMHPNVKMVLQDQQRVLVRQGEIMGRLPGSLENMEREVQGLRRTAAERLDQAMMYVDALFDCGMSYFKDTVSRVESKLDYLMSRLGPSALGSVPPHWESYSALSYQPYPVPSCQHAFGSTPALAVSTAFQAHSEQLGPSSFPRRLAQAPVTALVPRWTPVAQSQSQSQSQPQSQSQRIPLQTVPVQQQQPSMTMTTTETTTTTTATTTSTSVTTGVTVSVNYRLGNVAAIWEEYQKFEQERQKAGKKSMGISRKHQKQLNNKKRVVEEVEYLAGQIRATDEGLNQQDAIQKAMSELDAMFKA</sequence>
<feature type="non-terminal residue" evidence="2">
    <location>
        <position position="307"/>
    </location>
</feature>
<proteinExistence type="predicted"/>
<gene>
    <name evidence="2" type="ORF">EC957_010653</name>
</gene>
<dbReference type="AlphaFoldDB" id="A0A9P6EVS7"/>
<feature type="compositionally biased region" description="Low complexity" evidence="1">
    <location>
        <begin position="167"/>
        <end position="213"/>
    </location>
</feature>
<evidence type="ECO:0000313" key="2">
    <source>
        <dbReference type="EMBL" id="KAF9536500.1"/>
    </source>
</evidence>
<organism evidence="2 3">
    <name type="scientific">Mortierella hygrophila</name>
    <dbReference type="NCBI Taxonomy" id="979708"/>
    <lineage>
        <taxon>Eukaryota</taxon>
        <taxon>Fungi</taxon>
        <taxon>Fungi incertae sedis</taxon>
        <taxon>Mucoromycota</taxon>
        <taxon>Mortierellomycotina</taxon>
        <taxon>Mortierellomycetes</taxon>
        <taxon>Mortierellales</taxon>
        <taxon>Mortierellaceae</taxon>
        <taxon>Mortierella</taxon>
    </lineage>
</organism>
<name>A0A9P6EVS7_9FUNG</name>
<feature type="region of interest" description="Disordered" evidence="1">
    <location>
        <begin position="164"/>
        <end position="213"/>
    </location>
</feature>
<dbReference type="EMBL" id="JAAAXW010000680">
    <property type="protein sequence ID" value="KAF9536500.1"/>
    <property type="molecule type" value="Genomic_DNA"/>
</dbReference>
<comment type="caution">
    <text evidence="2">The sequence shown here is derived from an EMBL/GenBank/DDBJ whole genome shotgun (WGS) entry which is preliminary data.</text>
</comment>
<keyword evidence="3" id="KW-1185">Reference proteome</keyword>
<dbReference type="Proteomes" id="UP000723463">
    <property type="component" value="Unassembled WGS sequence"/>
</dbReference>
<protein>
    <submittedName>
        <fullName evidence="2">Uncharacterized protein</fullName>
    </submittedName>
</protein>
<accession>A0A9P6EVS7</accession>
<reference evidence="2" key="1">
    <citation type="journal article" date="2020" name="Fungal Divers.">
        <title>Resolving the Mortierellaceae phylogeny through synthesis of multi-gene phylogenetics and phylogenomics.</title>
        <authorList>
            <person name="Vandepol N."/>
            <person name="Liber J."/>
            <person name="Desiro A."/>
            <person name="Na H."/>
            <person name="Kennedy M."/>
            <person name="Barry K."/>
            <person name="Grigoriev I.V."/>
            <person name="Miller A.N."/>
            <person name="O'Donnell K."/>
            <person name="Stajich J.E."/>
            <person name="Bonito G."/>
        </authorList>
    </citation>
    <scope>NUCLEOTIDE SEQUENCE</scope>
    <source>
        <strain evidence="2">NRRL 2591</strain>
    </source>
</reference>
<evidence type="ECO:0000256" key="1">
    <source>
        <dbReference type="SAM" id="MobiDB-lite"/>
    </source>
</evidence>
<evidence type="ECO:0000313" key="3">
    <source>
        <dbReference type="Proteomes" id="UP000723463"/>
    </source>
</evidence>